<comment type="caution">
    <text evidence="1">The sequence shown here is derived from an EMBL/GenBank/DDBJ whole genome shotgun (WGS) entry which is preliminary data.</text>
</comment>
<dbReference type="Gene3D" id="1.20.5.2050">
    <property type="match status" value="1"/>
</dbReference>
<organism evidence="1 2">
    <name type="scientific">Variovorax ginsengisoli</name>
    <dbReference type="NCBI Taxonomy" id="363844"/>
    <lineage>
        <taxon>Bacteria</taxon>
        <taxon>Pseudomonadati</taxon>
        <taxon>Pseudomonadota</taxon>
        <taxon>Betaproteobacteria</taxon>
        <taxon>Burkholderiales</taxon>
        <taxon>Comamonadaceae</taxon>
        <taxon>Variovorax</taxon>
    </lineage>
</organism>
<protein>
    <recommendedName>
        <fullName evidence="3">AP2 domain-containing protein</fullName>
    </recommendedName>
</protein>
<dbReference type="RefSeq" id="WP_307689352.1">
    <property type="nucleotide sequence ID" value="NZ_JAUSRO010000005.1"/>
</dbReference>
<dbReference type="EMBL" id="JAUSRO010000005">
    <property type="protein sequence ID" value="MDP9899532.1"/>
    <property type="molecule type" value="Genomic_DNA"/>
</dbReference>
<name>A0ABT9S588_9BURK</name>
<reference evidence="1 2" key="1">
    <citation type="submission" date="2023-07" db="EMBL/GenBank/DDBJ databases">
        <title>Sorghum-associated microbial communities from plants grown in Nebraska, USA.</title>
        <authorList>
            <person name="Schachtman D."/>
        </authorList>
    </citation>
    <scope>NUCLEOTIDE SEQUENCE [LARGE SCALE GENOMIC DNA]</scope>
    <source>
        <strain evidence="1 2">DS1607</strain>
    </source>
</reference>
<evidence type="ECO:0008006" key="3">
    <source>
        <dbReference type="Google" id="ProtNLM"/>
    </source>
</evidence>
<gene>
    <name evidence="1" type="ORF">J2W36_001783</name>
</gene>
<evidence type="ECO:0000313" key="2">
    <source>
        <dbReference type="Proteomes" id="UP001226867"/>
    </source>
</evidence>
<sequence>MDEQIFQGKRPTNGALMIQVSPMRCIGRRASRQAWYVDIRRSHQLFRSVFSDSVYGGKKASLRAAQAWRDEIFATHPGYTKEGYATQLRPNNTSGVAGVSLYTRSTGTQCWKAVTVVNGRPISRSFRIDLHGYEQAFALAVKERQRQLTLFSNELWRP</sequence>
<evidence type="ECO:0000313" key="1">
    <source>
        <dbReference type="EMBL" id="MDP9899532.1"/>
    </source>
</evidence>
<accession>A0ABT9S588</accession>
<dbReference type="Proteomes" id="UP001226867">
    <property type="component" value="Unassembled WGS sequence"/>
</dbReference>
<proteinExistence type="predicted"/>
<keyword evidence="2" id="KW-1185">Reference proteome</keyword>